<protein>
    <submittedName>
        <fullName evidence="11">Solute carrier family 35 member B1</fullName>
    </submittedName>
</protein>
<evidence type="ECO:0000256" key="2">
    <source>
        <dbReference type="ARBA" id="ARBA00010694"/>
    </source>
</evidence>
<organism evidence="10 11">
    <name type="scientific">Fopius arisanus</name>
    <dbReference type="NCBI Taxonomy" id="64838"/>
    <lineage>
        <taxon>Eukaryota</taxon>
        <taxon>Metazoa</taxon>
        <taxon>Ecdysozoa</taxon>
        <taxon>Arthropoda</taxon>
        <taxon>Hexapoda</taxon>
        <taxon>Insecta</taxon>
        <taxon>Pterygota</taxon>
        <taxon>Neoptera</taxon>
        <taxon>Endopterygota</taxon>
        <taxon>Hymenoptera</taxon>
        <taxon>Apocrita</taxon>
        <taxon>Ichneumonoidea</taxon>
        <taxon>Braconidae</taxon>
        <taxon>Opiinae</taxon>
        <taxon>Fopius</taxon>
    </lineage>
</organism>
<evidence type="ECO:0000256" key="8">
    <source>
        <dbReference type="SAM" id="MobiDB-lite"/>
    </source>
</evidence>
<dbReference type="PANTHER" id="PTHR10778:SF10">
    <property type="entry name" value="SOLUTE CARRIER FAMILY 35 MEMBER B1"/>
    <property type="match status" value="1"/>
</dbReference>
<dbReference type="GO" id="GO:0000139">
    <property type="term" value="C:Golgi membrane"/>
    <property type="evidence" value="ECO:0007669"/>
    <property type="project" value="TreeGrafter"/>
</dbReference>
<evidence type="ECO:0000256" key="7">
    <source>
        <dbReference type="ARBA" id="ARBA00023136"/>
    </source>
</evidence>
<feature type="transmembrane region" description="Helical" evidence="9">
    <location>
        <begin position="159"/>
        <end position="180"/>
    </location>
</feature>
<feature type="compositionally biased region" description="Pro residues" evidence="8">
    <location>
        <begin position="53"/>
        <end position="62"/>
    </location>
</feature>
<feature type="transmembrane region" description="Helical" evidence="9">
    <location>
        <begin position="122"/>
        <end position="139"/>
    </location>
</feature>
<dbReference type="SUPFAM" id="SSF103481">
    <property type="entry name" value="Multidrug resistance efflux transporter EmrE"/>
    <property type="match status" value="2"/>
</dbReference>
<evidence type="ECO:0000256" key="3">
    <source>
        <dbReference type="ARBA" id="ARBA00022448"/>
    </source>
</evidence>
<dbReference type="Pfam" id="PF08449">
    <property type="entry name" value="UAA"/>
    <property type="match status" value="1"/>
</dbReference>
<feature type="transmembrane region" description="Helical" evidence="9">
    <location>
        <begin position="248"/>
        <end position="264"/>
    </location>
</feature>
<keyword evidence="5" id="KW-0256">Endoplasmic reticulum</keyword>
<keyword evidence="4 9" id="KW-0812">Transmembrane</keyword>
<dbReference type="KEGG" id="fas:105273255"/>
<evidence type="ECO:0000313" key="10">
    <source>
        <dbReference type="Proteomes" id="UP000694866"/>
    </source>
</evidence>
<dbReference type="Proteomes" id="UP000694866">
    <property type="component" value="Unplaced"/>
</dbReference>
<dbReference type="GO" id="GO:0005460">
    <property type="term" value="F:UDP-glucose transmembrane transporter activity"/>
    <property type="evidence" value="ECO:0007669"/>
    <property type="project" value="TreeGrafter"/>
</dbReference>
<dbReference type="CTD" id="42510"/>
<keyword evidence="7 9" id="KW-0472">Membrane</keyword>
<sequence length="432" mass="47267">MTAEAGSVDKPLTATHAPAFPVLVAKPPPHFEYNHMAVVQSTPSQASEVAPEQPAPLEPSCPAPTDSPDSTSQVEPNRLVQVIGDAQGTLITPQTSHHLDSNCVSNICKAITNMTHKNSAKLMICAIGIFVCYFYYGVLQQKITQGIYGEGENIESFTYMFALVSFQCVINYLFAKLLLVTVMREGEDSTRTVYYATSALCYLLAMVSSNMALQFVSYPAQVVGKAGKPIPVMLLGVLLGHKSYPPQKYLFVFLIVLGVVLFMYKDGKSSGKSERVGLGELLLFLSLAMDGFLSAVQERMRGEHQTKSGHMMLNMNFWSMIFSGIVIIISGELVDFVAFIERHPSSIIHILTLAMAGAFGQFFIFLTVAEFGPLPCSIITTTRKFFTILGSVLLFGSTLLPRQWVGTAIVFSGLFLDAVYSKSKSVKKQTDK</sequence>
<dbReference type="InterPro" id="IPR037185">
    <property type="entry name" value="EmrE-like"/>
</dbReference>
<evidence type="ECO:0000313" key="11">
    <source>
        <dbReference type="RefSeq" id="XP_011313876.1"/>
    </source>
</evidence>
<keyword evidence="10" id="KW-1185">Reference proteome</keyword>
<accession>A0A9R1UB51</accession>
<keyword evidence="6 9" id="KW-1133">Transmembrane helix</keyword>
<dbReference type="AlphaFoldDB" id="A0A9R1UB51"/>
<evidence type="ECO:0000256" key="4">
    <source>
        <dbReference type="ARBA" id="ARBA00022692"/>
    </source>
</evidence>
<dbReference type="GO" id="GO:0005789">
    <property type="term" value="C:endoplasmic reticulum membrane"/>
    <property type="evidence" value="ECO:0007669"/>
    <property type="project" value="UniProtKB-SubCell"/>
</dbReference>
<feature type="transmembrane region" description="Helical" evidence="9">
    <location>
        <begin position="404"/>
        <end position="420"/>
    </location>
</feature>
<keyword evidence="3" id="KW-0813">Transport</keyword>
<feature type="transmembrane region" description="Helical" evidence="9">
    <location>
        <begin position="317"/>
        <end position="340"/>
    </location>
</feature>
<dbReference type="GO" id="GO:0005459">
    <property type="term" value="F:UDP-galactose transmembrane transporter activity"/>
    <property type="evidence" value="ECO:0007669"/>
    <property type="project" value="TreeGrafter"/>
</dbReference>
<evidence type="ECO:0000256" key="5">
    <source>
        <dbReference type="ARBA" id="ARBA00022824"/>
    </source>
</evidence>
<evidence type="ECO:0000256" key="6">
    <source>
        <dbReference type="ARBA" id="ARBA00022989"/>
    </source>
</evidence>
<comment type="similarity">
    <text evidence="2">Belongs to the nucleotide-sugar transporter family. SLC35B subfamily.</text>
</comment>
<gene>
    <name evidence="11" type="primary">meigo</name>
</gene>
<comment type="subcellular location">
    <subcellularLocation>
        <location evidence="1">Endoplasmic reticulum membrane</location>
        <topology evidence="1">Multi-pass membrane protein</topology>
    </subcellularLocation>
</comment>
<dbReference type="GeneID" id="105273255"/>
<evidence type="ECO:0000256" key="1">
    <source>
        <dbReference type="ARBA" id="ARBA00004477"/>
    </source>
</evidence>
<evidence type="ECO:0000256" key="9">
    <source>
        <dbReference type="SAM" id="Phobius"/>
    </source>
</evidence>
<feature type="transmembrane region" description="Helical" evidence="9">
    <location>
        <begin position="346"/>
        <end position="369"/>
    </location>
</feature>
<name>A0A9R1UB51_9HYME</name>
<feature type="transmembrane region" description="Helical" evidence="9">
    <location>
        <begin position="192"/>
        <end position="216"/>
    </location>
</feature>
<dbReference type="RefSeq" id="XP_011313876.1">
    <property type="nucleotide sequence ID" value="XM_011315574.1"/>
</dbReference>
<dbReference type="Gene3D" id="1.10.3730.20">
    <property type="match status" value="1"/>
</dbReference>
<dbReference type="InterPro" id="IPR013657">
    <property type="entry name" value="SCL35B1-4/HUT1"/>
</dbReference>
<dbReference type="PANTHER" id="PTHR10778">
    <property type="entry name" value="SOLUTE CARRIER FAMILY 35 MEMBER B"/>
    <property type="match status" value="1"/>
</dbReference>
<proteinExistence type="inferred from homology"/>
<feature type="region of interest" description="Disordered" evidence="8">
    <location>
        <begin position="42"/>
        <end position="74"/>
    </location>
</feature>
<dbReference type="OrthoDB" id="78344at2759"/>
<reference evidence="11" key="1">
    <citation type="submission" date="2025-08" db="UniProtKB">
        <authorList>
            <consortium name="RefSeq"/>
        </authorList>
    </citation>
    <scope>IDENTIFICATION</scope>
    <source>
        <strain evidence="11">USDA-PBARC FA_bdor</strain>
        <tissue evidence="11">Whole organism</tissue>
    </source>
</reference>
<feature type="transmembrane region" description="Helical" evidence="9">
    <location>
        <begin position="276"/>
        <end position="296"/>
    </location>
</feature>